<feature type="domain" description="Carboxyltransferase" evidence="4">
    <location>
        <begin position="23"/>
        <end position="298"/>
    </location>
</feature>
<sequence length="315" mass="34166">MLEILRPGVQTTVQDLGRHGLRHLGIAQNGALDAPALILGNRLLGNAANLAGLEIALGPVEIRFGRDGWFALTGADFAATLDGAPAWCGWRLPCRAGQVLRLSGSRHGMRAYLCVDGGIDVPLVLGARATDLKAGYGGHHGRALQTGDRLPQGTTVIQLDRRLGVRQRPWQPLLRAIPGPEYHAFDAASRQAFWQQAWTVSPRSNRMGYRLQGEPLQRKHGGELLSHGVLPGVVQLPPSGQPIVLLADAQTTGGYPRIASVIEADLWLLAQARPGSRLQFVECDIASARAAQEQWLRDWRRFELAAWGCGQLPPL</sequence>
<dbReference type="NCBIfam" id="TIGR00724">
    <property type="entry name" value="urea_amlyse_rel"/>
    <property type="match status" value="1"/>
</dbReference>
<dbReference type="SMART" id="SM00797">
    <property type="entry name" value="AHS2"/>
    <property type="match status" value="1"/>
</dbReference>
<gene>
    <name evidence="5" type="ORF">ACFOKJ_11485</name>
</gene>
<dbReference type="PANTHER" id="PTHR43309:SF3">
    <property type="entry name" value="5-OXOPROLINASE SUBUNIT C"/>
    <property type="match status" value="1"/>
</dbReference>
<comment type="caution">
    <text evidence="5">The sequence shown here is derived from an EMBL/GenBank/DDBJ whole genome shotgun (WGS) entry which is preliminary data.</text>
</comment>
<dbReference type="InterPro" id="IPR029000">
    <property type="entry name" value="Cyclophilin-like_dom_sf"/>
</dbReference>
<name>A0ABV7TVL4_9NEIS</name>
<dbReference type="InterPro" id="IPR003778">
    <property type="entry name" value="CT_A_B"/>
</dbReference>
<organism evidence="5 6">
    <name type="scientific">Vogesella amnigena</name>
    <dbReference type="NCBI Taxonomy" id="1507449"/>
    <lineage>
        <taxon>Bacteria</taxon>
        <taxon>Pseudomonadati</taxon>
        <taxon>Pseudomonadota</taxon>
        <taxon>Betaproteobacteria</taxon>
        <taxon>Neisseriales</taxon>
        <taxon>Chromobacteriaceae</taxon>
        <taxon>Vogesella</taxon>
    </lineage>
</organism>
<dbReference type="SUPFAM" id="SSF50891">
    <property type="entry name" value="Cyclophilin-like"/>
    <property type="match status" value="1"/>
</dbReference>
<evidence type="ECO:0000313" key="5">
    <source>
        <dbReference type="EMBL" id="MFC3626744.1"/>
    </source>
</evidence>
<reference evidence="6" key="1">
    <citation type="journal article" date="2019" name="Int. J. Syst. Evol. Microbiol.">
        <title>The Global Catalogue of Microorganisms (GCM) 10K type strain sequencing project: providing services to taxonomists for standard genome sequencing and annotation.</title>
        <authorList>
            <consortium name="The Broad Institute Genomics Platform"/>
            <consortium name="The Broad Institute Genome Sequencing Center for Infectious Disease"/>
            <person name="Wu L."/>
            <person name="Ma J."/>
        </authorList>
    </citation>
    <scope>NUCLEOTIDE SEQUENCE [LARGE SCALE GENOMIC DNA]</scope>
    <source>
        <strain evidence="6">KCTC 42195</strain>
    </source>
</reference>
<evidence type="ECO:0000259" key="4">
    <source>
        <dbReference type="SMART" id="SM00797"/>
    </source>
</evidence>
<keyword evidence="1" id="KW-0547">Nucleotide-binding</keyword>
<dbReference type="Proteomes" id="UP001595636">
    <property type="component" value="Unassembled WGS sequence"/>
</dbReference>
<proteinExistence type="predicted"/>
<keyword evidence="2" id="KW-0378">Hydrolase</keyword>
<keyword evidence="6" id="KW-1185">Reference proteome</keyword>
<dbReference type="PANTHER" id="PTHR43309">
    <property type="entry name" value="5-OXOPROLINASE SUBUNIT C"/>
    <property type="match status" value="1"/>
</dbReference>
<accession>A0ABV7TVL4</accession>
<protein>
    <submittedName>
        <fullName evidence="5">Biotin-dependent carboxyltransferase family protein</fullName>
    </submittedName>
</protein>
<dbReference type="EMBL" id="JBHRYH010000021">
    <property type="protein sequence ID" value="MFC3626744.1"/>
    <property type="molecule type" value="Genomic_DNA"/>
</dbReference>
<evidence type="ECO:0000256" key="2">
    <source>
        <dbReference type="ARBA" id="ARBA00022801"/>
    </source>
</evidence>
<evidence type="ECO:0000256" key="1">
    <source>
        <dbReference type="ARBA" id="ARBA00022741"/>
    </source>
</evidence>
<evidence type="ECO:0000256" key="3">
    <source>
        <dbReference type="ARBA" id="ARBA00022840"/>
    </source>
</evidence>
<dbReference type="Pfam" id="PF02626">
    <property type="entry name" value="CT_A_B"/>
    <property type="match status" value="1"/>
</dbReference>
<dbReference type="InterPro" id="IPR052708">
    <property type="entry name" value="PxpC"/>
</dbReference>
<evidence type="ECO:0000313" key="6">
    <source>
        <dbReference type="Proteomes" id="UP001595636"/>
    </source>
</evidence>
<dbReference type="Gene3D" id="2.40.100.10">
    <property type="entry name" value="Cyclophilin-like"/>
    <property type="match status" value="1"/>
</dbReference>
<dbReference type="RefSeq" id="WP_390279668.1">
    <property type="nucleotide sequence ID" value="NZ_JBHRYH010000021.1"/>
</dbReference>
<keyword evidence="3" id="KW-0067">ATP-binding</keyword>